<dbReference type="InterPro" id="IPR007492">
    <property type="entry name" value="LytTR_DNA-bd_dom"/>
</dbReference>
<sequence>MKIKIELNPDMEDDDTSVTIHAKSVTPEVEQIYRQLQGISEHPDQIEGKKDNVSYYLSMNEILFFETEDKQVIAHTAKDAFTVDYKLYELENLLNNQFMRVSKSTILNLNQIYALTRSISNCKINFRDSYKTVYVSRHYYHNLNDRLNERRSS</sequence>
<dbReference type="PANTHER" id="PTHR37299:SF4">
    <property type="entry name" value="TRANSCRIPTIONAL REGULATOR"/>
    <property type="match status" value="1"/>
</dbReference>
<dbReference type="Proteomes" id="UP000246036">
    <property type="component" value="Chromosome"/>
</dbReference>
<proteinExistence type="predicted"/>
<evidence type="ECO:0000313" key="3">
    <source>
        <dbReference type="EMBL" id="KJY54111.1"/>
    </source>
</evidence>
<dbReference type="AlphaFoldDB" id="A0A0F4L962"/>
<dbReference type="OrthoDB" id="9808614at2"/>
<feature type="domain" description="HTH LytTR-type" evidence="1">
    <location>
        <begin position="46"/>
        <end position="149"/>
    </location>
</feature>
<dbReference type="PATRIC" id="fig|1218493.3.peg.1908"/>
<evidence type="ECO:0000259" key="1">
    <source>
        <dbReference type="PROSITE" id="PS50930"/>
    </source>
</evidence>
<keyword evidence="5" id="KW-1185">Reference proteome</keyword>
<dbReference type="HOGENOM" id="CLU_106729_1_0_9"/>
<dbReference type="KEGG" id="lkl:DKL58_08870"/>
<dbReference type="GO" id="GO:0000156">
    <property type="term" value="F:phosphorelay response regulator activity"/>
    <property type="evidence" value="ECO:0007669"/>
    <property type="project" value="InterPro"/>
</dbReference>
<dbReference type="InterPro" id="IPR046947">
    <property type="entry name" value="LytR-like"/>
</dbReference>
<dbReference type="EMBL" id="CP029477">
    <property type="protein sequence ID" value="AWM76082.1"/>
    <property type="molecule type" value="Genomic_DNA"/>
</dbReference>
<dbReference type="GO" id="GO:0003677">
    <property type="term" value="F:DNA binding"/>
    <property type="evidence" value="ECO:0007669"/>
    <property type="project" value="InterPro"/>
</dbReference>
<dbReference type="PANTHER" id="PTHR37299">
    <property type="entry name" value="TRANSCRIPTIONAL REGULATOR-RELATED"/>
    <property type="match status" value="1"/>
</dbReference>
<dbReference type="RefSeq" id="WP_045928768.1">
    <property type="nucleotide sequence ID" value="NZ_CP029477.1"/>
</dbReference>
<reference evidence="2 5" key="2">
    <citation type="submission" date="2018-05" db="EMBL/GenBank/DDBJ databases">
        <title>Reference genomes for bee gut microbiota database.</title>
        <authorList>
            <person name="Ellegaard K.M."/>
        </authorList>
    </citation>
    <scope>NUCLEOTIDE SEQUENCE [LARGE SCALE GENOMIC DNA]</scope>
    <source>
        <strain evidence="2 5">ESL0186</strain>
    </source>
</reference>
<dbReference type="SMART" id="SM00850">
    <property type="entry name" value="LytTR"/>
    <property type="match status" value="1"/>
</dbReference>
<evidence type="ECO:0000313" key="5">
    <source>
        <dbReference type="Proteomes" id="UP000246036"/>
    </source>
</evidence>
<protein>
    <submittedName>
        <fullName evidence="2">LytTR family transcriptional regulator</fullName>
    </submittedName>
    <submittedName>
        <fullName evidence="3">Response regulator of the LytR/AlgR family</fullName>
    </submittedName>
</protein>
<dbReference type="Gene3D" id="2.40.50.1020">
    <property type="entry name" value="LytTr DNA-binding domain"/>
    <property type="match status" value="1"/>
</dbReference>
<dbReference type="Proteomes" id="UP000033533">
    <property type="component" value="Unassembled WGS sequence"/>
</dbReference>
<evidence type="ECO:0000313" key="2">
    <source>
        <dbReference type="EMBL" id="AWM76082.1"/>
    </source>
</evidence>
<reference evidence="3 4" key="1">
    <citation type="submission" date="2014-12" db="EMBL/GenBank/DDBJ databases">
        <title>Comparative genomics of the lactic acid bacteria isolated from the honey bee gut.</title>
        <authorList>
            <person name="Ellegaard K.M."/>
            <person name="Tamarit D."/>
            <person name="Javelind E."/>
            <person name="Olofsson T."/>
            <person name="Andersson S.G."/>
            <person name="Vasquez A."/>
        </authorList>
    </citation>
    <scope>NUCLEOTIDE SEQUENCE [LARGE SCALE GENOMIC DNA]</scope>
    <source>
        <strain evidence="3 4">Biut2</strain>
    </source>
</reference>
<organism evidence="3 4">
    <name type="scientific">Lactobacillus kullabergensis</name>
    <dbReference type="NCBI Taxonomy" id="1218493"/>
    <lineage>
        <taxon>Bacteria</taxon>
        <taxon>Bacillati</taxon>
        <taxon>Bacillota</taxon>
        <taxon>Bacilli</taxon>
        <taxon>Lactobacillales</taxon>
        <taxon>Lactobacillaceae</taxon>
        <taxon>Lactobacillus</taxon>
    </lineage>
</organism>
<gene>
    <name evidence="2" type="ORF">DKL58_08870</name>
    <name evidence="3" type="ORF">JF76_18200</name>
</gene>
<accession>A0A0F4L962</accession>
<dbReference type="Pfam" id="PF04397">
    <property type="entry name" value="LytTR"/>
    <property type="match status" value="1"/>
</dbReference>
<dbReference type="PROSITE" id="PS50930">
    <property type="entry name" value="HTH_LYTTR"/>
    <property type="match status" value="1"/>
</dbReference>
<dbReference type="STRING" id="1218493.JF76_18200"/>
<evidence type="ECO:0000313" key="4">
    <source>
        <dbReference type="Proteomes" id="UP000033533"/>
    </source>
</evidence>
<dbReference type="EMBL" id="JXBY01000029">
    <property type="protein sequence ID" value="KJY54111.1"/>
    <property type="molecule type" value="Genomic_DNA"/>
</dbReference>
<name>A0A0F4L962_9LACO</name>